<dbReference type="InterPro" id="IPR009100">
    <property type="entry name" value="AcylCoA_DH/oxidase_NM_dom_sf"/>
</dbReference>
<dbReference type="EMBL" id="UOFQ01000151">
    <property type="protein sequence ID" value="VAW89723.1"/>
    <property type="molecule type" value="Genomic_DNA"/>
</dbReference>
<accession>A0A3B0ZNH4</accession>
<dbReference type="GO" id="GO:0050660">
    <property type="term" value="F:flavin adenine dinucleotide binding"/>
    <property type="evidence" value="ECO:0007669"/>
    <property type="project" value="InterPro"/>
</dbReference>
<gene>
    <name evidence="2" type="ORF">MNBD_GAMMA17-2071</name>
</gene>
<sequence>MQDHELLNTTAFVALISEVRRIGEGVIAPNSVDVDEKSRFPLESIEALKELKLLSAYVSEKQGGLGLGIVQIAKICEVLGHYCGSTAMIYAMHKIQVACLVHHAGESNYIKLYLDKLVSEQRLIASATTEIGIGGDLRSSICAVESDGASFDLVKKAPVISYGVDADDLMVTARRHPDAAKSDQVHVLLHKEQYSLEQISDWDALGFRGTCSAGFIVTARGQDEQVLPVPFADVLSQTMHPFAHITWSALWLGIAANAVNMARQFVKNEAKRNLEMPPISAIRLGEVESVLQTMRNSTAVAAAEYQSMLLKNDTEAFSSFGFGIRTNNLKVSSSQLIVDIVGRAMLICGISSYRNDSKFSLCRSLRDAYGAALMVNNDRILLHNSTLLLMHKGGE</sequence>
<feature type="domain" description="Acyl-CoA dehydrogenase/oxidase N-terminal" evidence="1">
    <location>
        <begin position="14"/>
        <end position="120"/>
    </location>
</feature>
<dbReference type="PANTHER" id="PTHR43884:SF12">
    <property type="entry name" value="ISOVALERYL-COA DEHYDROGENASE, MITOCHONDRIAL-RELATED"/>
    <property type="match status" value="1"/>
</dbReference>
<dbReference type="InterPro" id="IPR013786">
    <property type="entry name" value="AcylCoA_DH/ox_N"/>
</dbReference>
<dbReference type="SUPFAM" id="SSF47203">
    <property type="entry name" value="Acyl-CoA dehydrogenase C-terminal domain-like"/>
    <property type="match status" value="1"/>
</dbReference>
<dbReference type="InterPro" id="IPR037069">
    <property type="entry name" value="AcylCoA_DH/ox_N_sf"/>
</dbReference>
<organism evidence="2">
    <name type="scientific">hydrothermal vent metagenome</name>
    <dbReference type="NCBI Taxonomy" id="652676"/>
    <lineage>
        <taxon>unclassified sequences</taxon>
        <taxon>metagenomes</taxon>
        <taxon>ecological metagenomes</taxon>
    </lineage>
</organism>
<dbReference type="GO" id="GO:0003995">
    <property type="term" value="F:acyl-CoA dehydrogenase activity"/>
    <property type="evidence" value="ECO:0007669"/>
    <property type="project" value="TreeGrafter"/>
</dbReference>
<evidence type="ECO:0000259" key="1">
    <source>
        <dbReference type="Pfam" id="PF02771"/>
    </source>
</evidence>
<reference evidence="2" key="1">
    <citation type="submission" date="2018-06" db="EMBL/GenBank/DDBJ databases">
        <authorList>
            <person name="Zhirakovskaya E."/>
        </authorList>
    </citation>
    <scope>NUCLEOTIDE SEQUENCE</scope>
</reference>
<dbReference type="Gene3D" id="2.40.110.10">
    <property type="entry name" value="Butyryl-CoA Dehydrogenase, subunit A, domain 2"/>
    <property type="match status" value="1"/>
</dbReference>
<proteinExistence type="predicted"/>
<name>A0A3B0ZNH4_9ZZZZ</name>
<dbReference type="InterPro" id="IPR046373">
    <property type="entry name" value="Acyl-CoA_Oxase/DH_mid-dom_sf"/>
</dbReference>
<dbReference type="AlphaFoldDB" id="A0A3B0ZNH4"/>
<dbReference type="SUPFAM" id="SSF56645">
    <property type="entry name" value="Acyl-CoA dehydrogenase NM domain-like"/>
    <property type="match status" value="1"/>
</dbReference>
<dbReference type="Gene3D" id="1.10.540.10">
    <property type="entry name" value="Acyl-CoA dehydrogenase/oxidase, N-terminal domain"/>
    <property type="match status" value="1"/>
</dbReference>
<dbReference type="Pfam" id="PF02771">
    <property type="entry name" value="Acyl-CoA_dh_N"/>
    <property type="match status" value="1"/>
</dbReference>
<evidence type="ECO:0000313" key="2">
    <source>
        <dbReference type="EMBL" id="VAW89723.1"/>
    </source>
</evidence>
<protein>
    <recommendedName>
        <fullName evidence="1">Acyl-CoA dehydrogenase/oxidase N-terminal domain-containing protein</fullName>
    </recommendedName>
</protein>
<dbReference type="Gene3D" id="1.20.140.10">
    <property type="entry name" value="Butyryl-CoA Dehydrogenase, subunit A, domain 3"/>
    <property type="match status" value="1"/>
</dbReference>
<dbReference type="PANTHER" id="PTHR43884">
    <property type="entry name" value="ACYL-COA DEHYDROGENASE"/>
    <property type="match status" value="1"/>
</dbReference>
<dbReference type="InterPro" id="IPR036250">
    <property type="entry name" value="AcylCo_DH-like_C"/>
</dbReference>